<dbReference type="EMBL" id="OX459119">
    <property type="protein sequence ID" value="CAI9096736.1"/>
    <property type="molecule type" value="Genomic_DNA"/>
</dbReference>
<comment type="similarity">
    <text evidence="2">Belongs to the UPP synthase family.</text>
</comment>
<dbReference type="Proteomes" id="UP001161247">
    <property type="component" value="Chromosome 2"/>
</dbReference>
<dbReference type="InterPro" id="IPR036424">
    <property type="entry name" value="UPP_synth-like_sf"/>
</dbReference>
<evidence type="ECO:0000256" key="1">
    <source>
        <dbReference type="ARBA" id="ARBA00022679"/>
    </source>
</evidence>
<gene>
    <name evidence="3" type="ORF">OLC1_LOCUS7415</name>
</gene>
<keyword evidence="1 2" id="KW-0808">Transferase</keyword>
<sequence length="266" mass="29775">MMPSCISSISGATPNPLLLKHPKHVSLAQTVQCSRYGFNRHWQKNLISHDHWEFSSRRVSVKAILGTKGIDKVEIVKGRTELLRPELVPKHVAVIMDGNRRWAVEKGLPIQDGHRAGGKAFTETVRVLHGMGVQVISVFAFSTENWSRPKEEVGFLMSLFEEYVDMGFEIVATYNARISIIGDTSRLPKSLVDRITMLEEFTNDNKGAQVLIALNYGGRQDVVEATKQIATKIKKGELKVEEIDEKSYEGESCKLNAQSCLAQTYS</sequence>
<dbReference type="GO" id="GO:0009668">
    <property type="term" value="P:plastid membrane organization"/>
    <property type="evidence" value="ECO:0007669"/>
    <property type="project" value="TreeGrafter"/>
</dbReference>
<dbReference type="GO" id="GO:0009570">
    <property type="term" value="C:chloroplast stroma"/>
    <property type="evidence" value="ECO:0007669"/>
    <property type="project" value="TreeGrafter"/>
</dbReference>
<dbReference type="InterPro" id="IPR001441">
    <property type="entry name" value="UPP_synth-like"/>
</dbReference>
<dbReference type="CDD" id="cd00475">
    <property type="entry name" value="Cis_IPPS"/>
    <property type="match status" value="1"/>
</dbReference>
<keyword evidence="4" id="KW-1185">Reference proteome</keyword>
<evidence type="ECO:0000313" key="4">
    <source>
        <dbReference type="Proteomes" id="UP001161247"/>
    </source>
</evidence>
<dbReference type="PANTHER" id="PTHR10291:SF41">
    <property type="entry name" value="CIS-PRENYLTRANSFERASE 7, CHLOROPLASTIC"/>
    <property type="match status" value="1"/>
</dbReference>
<organism evidence="3 4">
    <name type="scientific">Oldenlandia corymbosa var. corymbosa</name>
    <dbReference type="NCBI Taxonomy" id="529605"/>
    <lineage>
        <taxon>Eukaryota</taxon>
        <taxon>Viridiplantae</taxon>
        <taxon>Streptophyta</taxon>
        <taxon>Embryophyta</taxon>
        <taxon>Tracheophyta</taxon>
        <taxon>Spermatophyta</taxon>
        <taxon>Magnoliopsida</taxon>
        <taxon>eudicotyledons</taxon>
        <taxon>Gunneridae</taxon>
        <taxon>Pentapetalae</taxon>
        <taxon>asterids</taxon>
        <taxon>lamiids</taxon>
        <taxon>Gentianales</taxon>
        <taxon>Rubiaceae</taxon>
        <taxon>Rubioideae</taxon>
        <taxon>Spermacoceae</taxon>
        <taxon>Hedyotis-Oldenlandia complex</taxon>
        <taxon>Oldenlandia</taxon>
    </lineage>
</organism>
<dbReference type="GO" id="GO:0045547">
    <property type="term" value="F:ditrans,polycis-polyprenyl diphosphate synthase [(2E,6E)-farnesyl diphosphate specific] activity"/>
    <property type="evidence" value="ECO:0007669"/>
    <property type="project" value="TreeGrafter"/>
</dbReference>
<evidence type="ECO:0000256" key="2">
    <source>
        <dbReference type="RuleBase" id="RU363018"/>
    </source>
</evidence>
<evidence type="ECO:0000313" key="3">
    <source>
        <dbReference type="EMBL" id="CAI9096736.1"/>
    </source>
</evidence>
<dbReference type="Pfam" id="PF01255">
    <property type="entry name" value="Prenyltransf"/>
    <property type="match status" value="1"/>
</dbReference>
<dbReference type="EC" id="2.5.1.-" evidence="2"/>
<dbReference type="Gene3D" id="3.40.1180.10">
    <property type="entry name" value="Decaprenyl diphosphate synthase-like"/>
    <property type="match status" value="1"/>
</dbReference>
<dbReference type="PANTHER" id="PTHR10291">
    <property type="entry name" value="DEHYDRODOLICHYL DIPHOSPHATE SYNTHASE FAMILY MEMBER"/>
    <property type="match status" value="1"/>
</dbReference>
<proteinExistence type="inferred from homology"/>
<dbReference type="GO" id="GO:0016094">
    <property type="term" value="P:polyprenol biosynthetic process"/>
    <property type="evidence" value="ECO:0007669"/>
    <property type="project" value="TreeGrafter"/>
</dbReference>
<dbReference type="NCBIfam" id="TIGR00055">
    <property type="entry name" value="uppS"/>
    <property type="match status" value="1"/>
</dbReference>
<protein>
    <recommendedName>
        <fullName evidence="2">Alkyl transferase</fullName>
        <ecNumber evidence="2">2.5.1.-</ecNumber>
    </recommendedName>
</protein>
<reference evidence="3" key="1">
    <citation type="submission" date="2023-03" db="EMBL/GenBank/DDBJ databases">
        <authorList>
            <person name="Julca I."/>
        </authorList>
    </citation>
    <scope>NUCLEOTIDE SEQUENCE</scope>
</reference>
<accession>A0AAV1CMY9</accession>
<name>A0AAV1CMY9_OLDCO</name>
<dbReference type="GO" id="GO:0009409">
    <property type="term" value="P:response to cold"/>
    <property type="evidence" value="ECO:0007669"/>
    <property type="project" value="TreeGrafter"/>
</dbReference>
<dbReference type="SUPFAM" id="SSF64005">
    <property type="entry name" value="Undecaprenyl diphosphate synthase"/>
    <property type="match status" value="1"/>
</dbReference>
<dbReference type="AlphaFoldDB" id="A0AAV1CMY9"/>